<dbReference type="HOGENOM" id="CLU_3268593_0_0_9"/>
<accession>C0BE07</accession>
<evidence type="ECO:0000313" key="2">
    <source>
        <dbReference type="Proteomes" id="UP000003793"/>
    </source>
</evidence>
<protein>
    <submittedName>
        <fullName evidence="1">Uncharacterized protein</fullName>
    </submittedName>
</protein>
<reference evidence="1 2" key="2">
    <citation type="submission" date="2009-03" db="EMBL/GenBank/DDBJ databases">
        <title>Draft genome sequence of Coprococcus comes (ATCC 27758).</title>
        <authorList>
            <person name="Sudarsanam P."/>
            <person name="Ley R."/>
            <person name="Guruge J."/>
            <person name="Turnbaugh P.J."/>
            <person name="Mahowald M."/>
            <person name="Liep D."/>
            <person name="Gordon J."/>
        </authorList>
    </citation>
    <scope>NUCLEOTIDE SEQUENCE [LARGE SCALE GENOMIC DNA]</scope>
    <source>
        <strain evidence="1 2">ATCC 27758</strain>
    </source>
</reference>
<proteinExistence type="predicted"/>
<dbReference type="Proteomes" id="UP000003793">
    <property type="component" value="Unassembled WGS sequence"/>
</dbReference>
<sequence length="41" mass="5230">MLFLKSIYNQIFLCNSYRQFRFGIKIRFLQHIFDMPFYSFR</sequence>
<dbReference type="EMBL" id="ABVR01000045">
    <property type="protein sequence ID" value="EEG88084.1"/>
    <property type="molecule type" value="Genomic_DNA"/>
</dbReference>
<evidence type="ECO:0000313" key="1">
    <source>
        <dbReference type="EMBL" id="EEG88084.1"/>
    </source>
</evidence>
<comment type="caution">
    <text evidence="1">The sequence shown here is derived from an EMBL/GenBank/DDBJ whole genome shotgun (WGS) entry which is preliminary data.</text>
</comment>
<organism evidence="1 2">
    <name type="scientific">Coprococcus comes ATCC 27758</name>
    <dbReference type="NCBI Taxonomy" id="470146"/>
    <lineage>
        <taxon>Bacteria</taxon>
        <taxon>Bacillati</taxon>
        <taxon>Bacillota</taxon>
        <taxon>Clostridia</taxon>
        <taxon>Lachnospirales</taxon>
        <taxon>Lachnospiraceae</taxon>
        <taxon>Coprococcus</taxon>
    </lineage>
</organism>
<gene>
    <name evidence="1" type="ORF">COPCOM_03419</name>
</gene>
<dbReference type="AlphaFoldDB" id="C0BE07"/>
<name>C0BE07_9FIRM</name>
<reference evidence="1 2" key="1">
    <citation type="submission" date="2009-02" db="EMBL/GenBank/DDBJ databases">
        <authorList>
            <person name="Fulton L."/>
            <person name="Clifton S."/>
            <person name="Fulton B."/>
            <person name="Xu J."/>
            <person name="Minx P."/>
            <person name="Pepin K.H."/>
            <person name="Johnson M."/>
            <person name="Bhonagiri V."/>
            <person name="Nash W.E."/>
            <person name="Mardis E.R."/>
            <person name="Wilson R.K."/>
        </authorList>
    </citation>
    <scope>NUCLEOTIDE SEQUENCE [LARGE SCALE GENOMIC DNA]</scope>
    <source>
        <strain evidence="1 2">ATCC 27758</strain>
    </source>
</reference>